<keyword evidence="1" id="KW-1133">Transmembrane helix</keyword>
<dbReference type="AlphaFoldDB" id="A0A1J4UY94"/>
<feature type="transmembrane region" description="Helical" evidence="1">
    <location>
        <begin position="78"/>
        <end position="102"/>
    </location>
</feature>
<protein>
    <submittedName>
        <fullName evidence="2">Uncharacterized protein</fullName>
    </submittedName>
</protein>
<gene>
    <name evidence="2" type="ORF">AUJ22_00635</name>
</gene>
<reference evidence="2 3" key="1">
    <citation type="journal article" date="2016" name="Environ. Microbiol.">
        <title>Genomic resolution of a cold subsurface aquifer community provides metabolic insights for novel microbes adapted to high CO concentrations.</title>
        <authorList>
            <person name="Probst A.J."/>
            <person name="Castelle C.J."/>
            <person name="Singh A."/>
            <person name="Brown C.T."/>
            <person name="Anantharaman K."/>
            <person name="Sharon I."/>
            <person name="Hug L.A."/>
            <person name="Burstein D."/>
            <person name="Emerson J.B."/>
            <person name="Thomas B.C."/>
            <person name="Banfield J.F."/>
        </authorList>
    </citation>
    <scope>NUCLEOTIDE SEQUENCE [LARGE SCALE GENOMIC DNA]</scope>
    <source>
        <strain evidence="2">CG1_02_31_12</strain>
    </source>
</reference>
<keyword evidence="1" id="KW-0472">Membrane</keyword>
<comment type="caution">
    <text evidence="2">The sequence shown here is derived from an EMBL/GenBank/DDBJ whole genome shotgun (WGS) entry which is preliminary data.</text>
</comment>
<proteinExistence type="predicted"/>
<dbReference type="EMBL" id="MNVM01000009">
    <property type="protein sequence ID" value="OIO29866.1"/>
    <property type="molecule type" value="Genomic_DNA"/>
</dbReference>
<feature type="transmembrane region" description="Helical" evidence="1">
    <location>
        <begin position="42"/>
        <end position="66"/>
    </location>
</feature>
<feature type="transmembrane region" description="Helical" evidence="1">
    <location>
        <begin position="6"/>
        <end position="30"/>
    </location>
</feature>
<organism evidence="2 3">
    <name type="scientific">Candidatus Nomurabacteria bacterium CG1_02_31_12</name>
    <dbReference type="NCBI Taxonomy" id="1805280"/>
    <lineage>
        <taxon>Bacteria</taxon>
        <taxon>Candidatus Nomuraibacteriota</taxon>
    </lineage>
</organism>
<evidence type="ECO:0000313" key="2">
    <source>
        <dbReference type="EMBL" id="OIO29866.1"/>
    </source>
</evidence>
<sequence>MKNIIYYVISNVDIIFCFNLIFSFLGIIILKKRKLYKNYVSYVILTGLVRILIFINFFIIITYFLIKKEIGEEMCIFSSIFISIFYEFCIFLFLYLILVVFIKIFYKPDGLGYLIFLGTIFIVFLGCTTIITVLLYILVPT</sequence>
<dbReference type="Proteomes" id="UP000185769">
    <property type="component" value="Unassembled WGS sequence"/>
</dbReference>
<keyword evidence="1" id="KW-0812">Transmembrane</keyword>
<evidence type="ECO:0000256" key="1">
    <source>
        <dbReference type="SAM" id="Phobius"/>
    </source>
</evidence>
<feature type="transmembrane region" description="Helical" evidence="1">
    <location>
        <begin position="114"/>
        <end position="139"/>
    </location>
</feature>
<evidence type="ECO:0000313" key="3">
    <source>
        <dbReference type="Proteomes" id="UP000185769"/>
    </source>
</evidence>
<accession>A0A1J4UY94</accession>
<name>A0A1J4UY94_9BACT</name>